<dbReference type="EMBL" id="JAIRAU010000002">
    <property type="protein sequence ID" value="MBZ5708863.1"/>
    <property type="molecule type" value="Genomic_DNA"/>
</dbReference>
<evidence type="ECO:0000256" key="1">
    <source>
        <dbReference type="SAM" id="MobiDB-lite"/>
    </source>
</evidence>
<comment type="caution">
    <text evidence="2">The sequence shown here is derived from an EMBL/GenBank/DDBJ whole genome shotgun (WGS) entry which is preliminary data.</text>
</comment>
<gene>
    <name evidence="2" type="ORF">K7C98_06315</name>
</gene>
<dbReference type="RefSeq" id="WP_224190643.1">
    <property type="nucleotide sequence ID" value="NZ_JAIRAU010000002.1"/>
</dbReference>
<sequence>MRSTWRTAEFAEFAPIFAEVFGEPLEAAMAGLEVVGSCLDPGGHGPEHQLSRRTSSSPAATDRDHPALACALRPL</sequence>
<keyword evidence="3" id="KW-1185">Reference proteome</keyword>
<evidence type="ECO:0000313" key="2">
    <source>
        <dbReference type="EMBL" id="MBZ5708863.1"/>
    </source>
</evidence>
<reference evidence="2" key="1">
    <citation type="submission" date="2021-08" db="EMBL/GenBank/DDBJ databases">
        <authorList>
            <person name="Stevens D.C."/>
        </authorList>
    </citation>
    <scope>NUCLEOTIDE SEQUENCE</scope>
    <source>
        <strain evidence="2">DSM 53165</strain>
    </source>
</reference>
<proteinExistence type="predicted"/>
<name>A0ABS7TKW2_9BACT</name>
<evidence type="ECO:0000313" key="3">
    <source>
        <dbReference type="Proteomes" id="UP001139031"/>
    </source>
</evidence>
<dbReference type="Proteomes" id="UP001139031">
    <property type="component" value="Unassembled WGS sequence"/>
</dbReference>
<accession>A0ABS7TKW2</accession>
<feature type="region of interest" description="Disordered" evidence="1">
    <location>
        <begin position="40"/>
        <end position="66"/>
    </location>
</feature>
<protein>
    <submittedName>
        <fullName evidence="2">Uncharacterized protein</fullName>
    </submittedName>
</protein>
<organism evidence="2 3">
    <name type="scientific">Nannocystis pusilla</name>
    <dbReference type="NCBI Taxonomy" id="889268"/>
    <lineage>
        <taxon>Bacteria</taxon>
        <taxon>Pseudomonadati</taxon>
        <taxon>Myxococcota</taxon>
        <taxon>Polyangia</taxon>
        <taxon>Nannocystales</taxon>
        <taxon>Nannocystaceae</taxon>
        <taxon>Nannocystis</taxon>
    </lineage>
</organism>